<organism evidence="1">
    <name type="scientific">marine sediment metagenome</name>
    <dbReference type="NCBI Taxonomy" id="412755"/>
    <lineage>
        <taxon>unclassified sequences</taxon>
        <taxon>metagenomes</taxon>
        <taxon>ecological metagenomes</taxon>
    </lineage>
</organism>
<evidence type="ECO:0000313" key="1">
    <source>
        <dbReference type="EMBL" id="KKM65803.1"/>
    </source>
</evidence>
<sequence>MNRKEWLEGEINLLEDKALFADLSEQDDLWLGAYKEELGGILKYED</sequence>
<gene>
    <name evidence="1" type="ORF">LCGC14_1487490</name>
</gene>
<accession>A0A0F9J8G2</accession>
<reference evidence="1" key="1">
    <citation type="journal article" date="2015" name="Nature">
        <title>Complex archaea that bridge the gap between prokaryotes and eukaryotes.</title>
        <authorList>
            <person name="Spang A."/>
            <person name="Saw J.H."/>
            <person name="Jorgensen S.L."/>
            <person name="Zaremba-Niedzwiedzka K."/>
            <person name="Martijn J."/>
            <person name="Lind A.E."/>
            <person name="van Eijk R."/>
            <person name="Schleper C."/>
            <person name="Guy L."/>
            <person name="Ettema T.J."/>
        </authorList>
    </citation>
    <scope>NUCLEOTIDE SEQUENCE</scope>
</reference>
<proteinExistence type="predicted"/>
<comment type="caution">
    <text evidence="1">The sequence shown here is derived from an EMBL/GenBank/DDBJ whole genome shotgun (WGS) entry which is preliminary data.</text>
</comment>
<name>A0A0F9J8G2_9ZZZZ</name>
<dbReference type="EMBL" id="LAZR01010656">
    <property type="protein sequence ID" value="KKM65803.1"/>
    <property type="molecule type" value="Genomic_DNA"/>
</dbReference>
<protein>
    <submittedName>
        <fullName evidence="1">Uncharacterized protein</fullName>
    </submittedName>
</protein>
<dbReference type="AlphaFoldDB" id="A0A0F9J8G2"/>